<sequence>MCVNAFPCYEGVNPLYLVARMDDANLLEEVIDRLRDSKVDLLRIILVSRLWVFRSRHHLIENFFPKTLKLDTFEDLLHFAQILSSPHCTFFTPAKAFEDLVINSRPSVNGPLRPDAVGLLGGRLRDFFESVTIGCTVSIELDNMLLDDLEASPFPWPTIPLWTSLSHITITATLPNLAILVTMLQELNTLGAAELNVRYVDSSVPTSNLLCLPPSFRHLSFGPRGYEFFSWLALLPMGGVNLFSLVIVLETGDISPFFEFASSRANANIDWLEVTFRVDRLAEFAPSLLFFDCVTEMTLALHFSHGVKTTYEEQIQTAIEAVNPASLLSIKFCVPSRLVIPWPLRAPTPPNGLNAAQMGDIMMRNHSILASMDQEEVQQLVDFATRQVNHVWRDLEGGHQVHVCVCGRNGASRMSILVAMVHEKLLGDEAEYVNTTGDEDELRIRRGIPSPTLSLGVGLRRA</sequence>
<dbReference type="AlphaFoldDB" id="A0A4Y7SXS1"/>
<accession>A0A4Y7SXS1</accession>
<evidence type="ECO:0000313" key="1">
    <source>
        <dbReference type="EMBL" id="TEB26666.1"/>
    </source>
</evidence>
<name>A0A4Y7SXS1_COPMI</name>
<reference evidence="1 2" key="1">
    <citation type="journal article" date="2019" name="Nat. Ecol. Evol.">
        <title>Megaphylogeny resolves global patterns of mushroom evolution.</title>
        <authorList>
            <person name="Varga T."/>
            <person name="Krizsan K."/>
            <person name="Foldi C."/>
            <person name="Dima B."/>
            <person name="Sanchez-Garcia M."/>
            <person name="Sanchez-Ramirez S."/>
            <person name="Szollosi G.J."/>
            <person name="Szarkandi J.G."/>
            <person name="Papp V."/>
            <person name="Albert L."/>
            <person name="Andreopoulos W."/>
            <person name="Angelini C."/>
            <person name="Antonin V."/>
            <person name="Barry K.W."/>
            <person name="Bougher N.L."/>
            <person name="Buchanan P."/>
            <person name="Buyck B."/>
            <person name="Bense V."/>
            <person name="Catcheside P."/>
            <person name="Chovatia M."/>
            <person name="Cooper J."/>
            <person name="Damon W."/>
            <person name="Desjardin D."/>
            <person name="Finy P."/>
            <person name="Geml J."/>
            <person name="Haridas S."/>
            <person name="Hughes K."/>
            <person name="Justo A."/>
            <person name="Karasinski D."/>
            <person name="Kautmanova I."/>
            <person name="Kiss B."/>
            <person name="Kocsube S."/>
            <person name="Kotiranta H."/>
            <person name="LaButti K.M."/>
            <person name="Lechner B.E."/>
            <person name="Liimatainen K."/>
            <person name="Lipzen A."/>
            <person name="Lukacs Z."/>
            <person name="Mihaltcheva S."/>
            <person name="Morgado L.N."/>
            <person name="Niskanen T."/>
            <person name="Noordeloos M.E."/>
            <person name="Ohm R.A."/>
            <person name="Ortiz-Santana B."/>
            <person name="Ovrebo C."/>
            <person name="Racz N."/>
            <person name="Riley R."/>
            <person name="Savchenko A."/>
            <person name="Shiryaev A."/>
            <person name="Soop K."/>
            <person name="Spirin V."/>
            <person name="Szebenyi C."/>
            <person name="Tomsovsky M."/>
            <person name="Tulloss R.E."/>
            <person name="Uehling J."/>
            <person name="Grigoriev I.V."/>
            <person name="Vagvolgyi C."/>
            <person name="Papp T."/>
            <person name="Martin F.M."/>
            <person name="Miettinen O."/>
            <person name="Hibbett D.S."/>
            <person name="Nagy L.G."/>
        </authorList>
    </citation>
    <scope>NUCLEOTIDE SEQUENCE [LARGE SCALE GENOMIC DNA]</scope>
    <source>
        <strain evidence="1 2">FP101781</strain>
    </source>
</reference>
<evidence type="ECO:0000313" key="2">
    <source>
        <dbReference type="Proteomes" id="UP000298030"/>
    </source>
</evidence>
<gene>
    <name evidence="1" type="ORF">FA13DRAFT_1713221</name>
</gene>
<dbReference type="Proteomes" id="UP000298030">
    <property type="component" value="Unassembled WGS sequence"/>
</dbReference>
<comment type="caution">
    <text evidence="1">The sequence shown here is derived from an EMBL/GenBank/DDBJ whole genome shotgun (WGS) entry which is preliminary data.</text>
</comment>
<dbReference type="OrthoDB" id="3124769at2759"/>
<organism evidence="1 2">
    <name type="scientific">Coprinellus micaceus</name>
    <name type="common">Glistening ink-cap mushroom</name>
    <name type="synonym">Coprinus micaceus</name>
    <dbReference type="NCBI Taxonomy" id="71717"/>
    <lineage>
        <taxon>Eukaryota</taxon>
        <taxon>Fungi</taxon>
        <taxon>Dikarya</taxon>
        <taxon>Basidiomycota</taxon>
        <taxon>Agaricomycotina</taxon>
        <taxon>Agaricomycetes</taxon>
        <taxon>Agaricomycetidae</taxon>
        <taxon>Agaricales</taxon>
        <taxon>Agaricineae</taxon>
        <taxon>Psathyrellaceae</taxon>
        <taxon>Coprinellus</taxon>
    </lineage>
</organism>
<keyword evidence="2" id="KW-1185">Reference proteome</keyword>
<protein>
    <submittedName>
        <fullName evidence="1">Uncharacterized protein</fullName>
    </submittedName>
</protein>
<proteinExistence type="predicted"/>
<dbReference type="EMBL" id="QPFP01000047">
    <property type="protein sequence ID" value="TEB26666.1"/>
    <property type="molecule type" value="Genomic_DNA"/>
</dbReference>